<keyword evidence="4 11" id="KW-0813">Transport</keyword>
<comment type="subcellular location">
    <subcellularLocation>
        <location evidence="2">Cell inner membrane</location>
        <topology evidence="2">Multi-pass membrane protein</topology>
    </subcellularLocation>
    <subcellularLocation>
        <location evidence="11">Cell membrane</location>
        <topology evidence="11">Multi-pass membrane protein</topology>
    </subcellularLocation>
</comment>
<dbReference type="RefSeq" id="WP_145186883.1">
    <property type="nucleotide sequence ID" value="NZ_CP036290.1"/>
</dbReference>
<feature type="region of interest" description="Disordered" evidence="12">
    <location>
        <begin position="41"/>
        <end position="69"/>
    </location>
</feature>
<feature type="domain" description="Type II secretion system protein GspF" evidence="14">
    <location>
        <begin position="101"/>
        <end position="223"/>
    </location>
</feature>
<evidence type="ECO:0000256" key="13">
    <source>
        <dbReference type="SAM" id="Phobius"/>
    </source>
</evidence>
<keyword evidence="16" id="KW-1185">Reference proteome</keyword>
<dbReference type="PRINTS" id="PR00812">
    <property type="entry name" value="BCTERIALGSPF"/>
</dbReference>
<dbReference type="OrthoDB" id="9805682at2"/>
<evidence type="ECO:0000256" key="11">
    <source>
        <dbReference type="RuleBase" id="RU003923"/>
    </source>
</evidence>
<dbReference type="InterPro" id="IPR042094">
    <property type="entry name" value="T2SS_GspF_sf"/>
</dbReference>
<dbReference type="InterPro" id="IPR018076">
    <property type="entry name" value="T2SS_GspF_dom"/>
</dbReference>
<evidence type="ECO:0000256" key="6">
    <source>
        <dbReference type="ARBA" id="ARBA00022519"/>
    </source>
</evidence>
<evidence type="ECO:0000256" key="7">
    <source>
        <dbReference type="ARBA" id="ARBA00022692"/>
    </source>
</evidence>
<dbReference type="PROSITE" id="PS00874">
    <property type="entry name" value="T2SP_F"/>
    <property type="match status" value="1"/>
</dbReference>
<accession>A0A518CZV9</accession>
<evidence type="ECO:0000259" key="14">
    <source>
        <dbReference type="Pfam" id="PF00482"/>
    </source>
</evidence>
<keyword evidence="5" id="KW-1003">Cell membrane</keyword>
<evidence type="ECO:0000256" key="2">
    <source>
        <dbReference type="ARBA" id="ARBA00004429"/>
    </source>
</evidence>
<dbReference type="InterPro" id="IPR001992">
    <property type="entry name" value="T2SS_GspF/T4SS_PilC_CS"/>
</dbReference>
<evidence type="ECO:0000256" key="9">
    <source>
        <dbReference type="ARBA" id="ARBA00023136"/>
    </source>
</evidence>
<organism evidence="15 16">
    <name type="scientific">Rohdeia mirabilis</name>
    <dbReference type="NCBI Taxonomy" id="2528008"/>
    <lineage>
        <taxon>Bacteria</taxon>
        <taxon>Pseudomonadati</taxon>
        <taxon>Planctomycetota</taxon>
        <taxon>Planctomycetia</taxon>
        <taxon>Planctomycetia incertae sedis</taxon>
        <taxon>Rohdeia</taxon>
    </lineage>
</organism>
<evidence type="ECO:0000313" key="16">
    <source>
        <dbReference type="Proteomes" id="UP000319342"/>
    </source>
</evidence>
<protein>
    <recommendedName>
        <fullName evidence="10">General secretion pathway protein F</fullName>
    </recommendedName>
</protein>
<dbReference type="GO" id="GO:0015628">
    <property type="term" value="P:protein secretion by the type II secretion system"/>
    <property type="evidence" value="ECO:0007669"/>
    <property type="project" value="TreeGrafter"/>
</dbReference>
<reference evidence="15 16" key="1">
    <citation type="submission" date="2019-02" db="EMBL/GenBank/DDBJ databases">
        <title>Deep-cultivation of Planctomycetes and their phenomic and genomic characterization uncovers novel biology.</title>
        <authorList>
            <person name="Wiegand S."/>
            <person name="Jogler M."/>
            <person name="Boedeker C."/>
            <person name="Pinto D."/>
            <person name="Vollmers J."/>
            <person name="Rivas-Marin E."/>
            <person name="Kohn T."/>
            <person name="Peeters S.H."/>
            <person name="Heuer A."/>
            <person name="Rast P."/>
            <person name="Oberbeckmann S."/>
            <person name="Bunk B."/>
            <person name="Jeske O."/>
            <person name="Meyerdierks A."/>
            <person name="Storesund J.E."/>
            <person name="Kallscheuer N."/>
            <person name="Luecker S."/>
            <person name="Lage O.M."/>
            <person name="Pohl T."/>
            <person name="Merkel B.J."/>
            <person name="Hornburger P."/>
            <person name="Mueller R.-W."/>
            <person name="Bruemmer F."/>
            <person name="Labrenz M."/>
            <person name="Spormann A.M."/>
            <person name="Op den Camp H."/>
            <person name="Overmann J."/>
            <person name="Amann R."/>
            <person name="Jetten M.S.M."/>
            <person name="Mascher T."/>
            <person name="Medema M.H."/>
            <person name="Devos D.P."/>
            <person name="Kaster A.-K."/>
            <person name="Ovreas L."/>
            <person name="Rohde M."/>
            <person name="Galperin M.Y."/>
            <person name="Jogler C."/>
        </authorList>
    </citation>
    <scope>NUCLEOTIDE SEQUENCE [LARGE SCALE GENOMIC DNA]</scope>
    <source>
        <strain evidence="15 16">Pla163</strain>
    </source>
</reference>
<dbReference type="Pfam" id="PF00482">
    <property type="entry name" value="T2SSF"/>
    <property type="match status" value="2"/>
</dbReference>
<dbReference type="PANTHER" id="PTHR30012:SF0">
    <property type="entry name" value="TYPE II SECRETION SYSTEM PROTEIN F-RELATED"/>
    <property type="match status" value="1"/>
</dbReference>
<keyword evidence="8 13" id="KW-1133">Transmembrane helix</keyword>
<evidence type="ECO:0000256" key="5">
    <source>
        <dbReference type="ARBA" id="ARBA00022475"/>
    </source>
</evidence>
<proteinExistence type="inferred from homology"/>
<keyword evidence="9 13" id="KW-0472">Membrane</keyword>
<dbReference type="EMBL" id="CP036290">
    <property type="protein sequence ID" value="QDU84761.1"/>
    <property type="molecule type" value="Genomic_DNA"/>
</dbReference>
<dbReference type="InterPro" id="IPR003004">
    <property type="entry name" value="GspF/PilC"/>
</dbReference>
<sequence length="433" mass="47413">MPIYEYKAYAEGGGTKSGVIDADSAKDARIRLRREKLLVSQIRESGRRGPKKKGAAKAKAGSSKAKEEARGPNFYHRYLEYRRSTQNGAVGRDAELVSAITRQLGTLLGAGIPLTESLKAIIDQAESKRTETLFRELRESITQGSSLADALATHPELFSELYVNMVRAGEATGQVDIVLTRLADFLQSQRAMQRKVVSALTYPLMMLGLGVIVVGILMTVVVPKITAMLLDSGQELPATTRTLMTLSEWAQNYWWVVPIAILLITTLMGRVYRTRKGRLRIDRALLSAPIFGELLRKRAVSRFTRTLSTLLSSGVAAVQALEITTKVVGNRVIADATEMIRDRILEGTDIATPLQQSRAFPAVVGYMVAVGEQSGELETMLDRIADAYDEEVEVVSERVLSVLEPIMIVALAVVVGFIVLSIIQPILQVGALN</sequence>
<evidence type="ECO:0000256" key="10">
    <source>
        <dbReference type="ARBA" id="ARBA00030750"/>
    </source>
</evidence>
<evidence type="ECO:0000256" key="1">
    <source>
        <dbReference type="ARBA" id="ARBA00002684"/>
    </source>
</evidence>
<feature type="domain" description="Type II secretion system protein GspF" evidence="14">
    <location>
        <begin position="303"/>
        <end position="425"/>
    </location>
</feature>
<dbReference type="FunFam" id="1.20.81.30:FF:000001">
    <property type="entry name" value="Type II secretion system protein F"/>
    <property type="match status" value="2"/>
</dbReference>
<feature type="transmembrane region" description="Helical" evidence="13">
    <location>
        <begin position="253"/>
        <end position="272"/>
    </location>
</feature>
<feature type="transmembrane region" description="Helical" evidence="13">
    <location>
        <begin position="199"/>
        <end position="222"/>
    </location>
</feature>
<comment type="similarity">
    <text evidence="3 11">Belongs to the GSP F family.</text>
</comment>
<evidence type="ECO:0000256" key="3">
    <source>
        <dbReference type="ARBA" id="ARBA00005745"/>
    </source>
</evidence>
<evidence type="ECO:0000313" key="15">
    <source>
        <dbReference type="EMBL" id="QDU84761.1"/>
    </source>
</evidence>
<dbReference type="AlphaFoldDB" id="A0A518CZV9"/>
<gene>
    <name evidence="15" type="primary">epsF_1</name>
    <name evidence="15" type="ORF">Pla163_18750</name>
</gene>
<dbReference type="GO" id="GO:0005886">
    <property type="term" value="C:plasma membrane"/>
    <property type="evidence" value="ECO:0007669"/>
    <property type="project" value="UniProtKB-SubCell"/>
</dbReference>
<evidence type="ECO:0000256" key="4">
    <source>
        <dbReference type="ARBA" id="ARBA00022448"/>
    </source>
</evidence>
<comment type="function">
    <text evidence="1">Component of the type II secretion system inner membrane complex required for the energy-dependent secretion of extracellular factors such as proteases and toxins from the periplasm.</text>
</comment>
<dbReference type="PANTHER" id="PTHR30012">
    <property type="entry name" value="GENERAL SECRETION PATHWAY PROTEIN"/>
    <property type="match status" value="1"/>
</dbReference>
<feature type="transmembrane region" description="Helical" evidence="13">
    <location>
        <begin position="406"/>
        <end position="427"/>
    </location>
</feature>
<dbReference type="Proteomes" id="UP000319342">
    <property type="component" value="Chromosome"/>
</dbReference>
<keyword evidence="7 11" id="KW-0812">Transmembrane</keyword>
<keyword evidence="6" id="KW-0997">Cell inner membrane</keyword>
<dbReference type="Gene3D" id="1.20.81.30">
    <property type="entry name" value="Type II secretion system (T2SS), domain F"/>
    <property type="match status" value="2"/>
</dbReference>
<evidence type="ECO:0000256" key="8">
    <source>
        <dbReference type="ARBA" id="ARBA00022989"/>
    </source>
</evidence>
<evidence type="ECO:0000256" key="12">
    <source>
        <dbReference type="SAM" id="MobiDB-lite"/>
    </source>
</evidence>
<name>A0A518CZV9_9BACT</name>